<evidence type="ECO:0000256" key="1">
    <source>
        <dbReference type="SAM" id="MobiDB-lite"/>
    </source>
</evidence>
<keyword evidence="3" id="KW-1185">Reference proteome</keyword>
<feature type="compositionally biased region" description="Polar residues" evidence="1">
    <location>
        <begin position="7"/>
        <end position="26"/>
    </location>
</feature>
<dbReference type="AlphaFoldDB" id="A0A2B7YDU2"/>
<reference evidence="2 3" key="1">
    <citation type="submission" date="2017-10" db="EMBL/GenBank/DDBJ databases">
        <title>Comparative genomics in systemic dimorphic fungi from Ajellomycetaceae.</title>
        <authorList>
            <person name="Munoz J.F."/>
            <person name="Mcewen J.G."/>
            <person name="Clay O.K."/>
            <person name="Cuomo C.A."/>
        </authorList>
    </citation>
    <scope>NUCLEOTIDE SEQUENCE [LARGE SCALE GENOMIC DNA]</scope>
    <source>
        <strain evidence="2 3">UAMH7299</strain>
    </source>
</reference>
<protein>
    <submittedName>
        <fullName evidence="2">Uncharacterized protein</fullName>
    </submittedName>
</protein>
<dbReference type="EMBL" id="PDNA01000050">
    <property type="protein sequence ID" value="PGH19249.1"/>
    <property type="molecule type" value="Genomic_DNA"/>
</dbReference>
<dbReference type="Proteomes" id="UP000224634">
    <property type="component" value="Unassembled WGS sequence"/>
</dbReference>
<gene>
    <name evidence="2" type="ORF">AJ80_04114</name>
</gene>
<evidence type="ECO:0000313" key="3">
    <source>
        <dbReference type="Proteomes" id="UP000224634"/>
    </source>
</evidence>
<organism evidence="2 3">
    <name type="scientific">Polytolypa hystricis (strain UAMH7299)</name>
    <dbReference type="NCBI Taxonomy" id="1447883"/>
    <lineage>
        <taxon>Eukaryota</taxon>
        <taxon>Fungi</taxon>
        <taxon>Dikarya</taxon>
        <taxon>Ascomycota</taxon>
        <taxon>Pezizomycotina</taxon>
        <taxon>Eurotiomycetes</taxon>
        <taxon>Eurotiomycetidae</taxon>
        <taxon>Onygenales</taxon>
        <taxon>Onygenales incertae sedis</taxon>
        <taxon>Polytolypa</taxon>
    </lineage>
</organism>
<accession>A0A2B7YDU2</accession>
<evidence type="ECO:0000313" key="2">
    <source>
        <dbReference type="EMBL" id="PGH19249.1"/>
    </source>
</evidence>
<sequence length="188" mass="21402">MIHPTLRSEQCPASQKSSKQGAITSGSVCPPINTPVNYAQTTSDQPSGSWTAIFSVQKLFGLCSRKIELDIKDDQDVNRDDFLRQEVTEFKLMVPPPIVDYIQDLAEETSKAKDFRKENIEGVTGEESIRRLFINRIMEEIDLSKLRPLSNQLDFMYQKGFLRGKCECKTTKKACFPLPNHVLQYLIP</sequence>
<name>A0A2B7YDU2_POLH7</name>
<comment type="caution">
    <text evidence="2">The sequence shown here is derived from an EMBL/GenBank/DDBJ whole genome shotgun (WGS) entry which is preliminary data.</text>
</comment>
<proteinExistence type="predicted"/>
<feature type="region of interest" description="Disordered" evidence="1">
    <location>
        <begin position="1"/>
        <end position="26"/>
    </location>
</feature>